<comment type="caution">
    <text evidence="10">The sequence shown here is derived from an EMBL/GenBank/DDBJ whole genome shotgun (WGS) entry which is preliminary data.</text>
</comment>
<feature type="transmembrane region" description="Helical" evidence="9">
    <location>
        <begin position="184"/>
        <end position="214"/>
    </location>
</feature>
<dbReference type="PANTHER" id="PTHR11795">
    <property type="entry name" value="BRANCHED-CHAIN AMINO ACID TRANSPORT SYSTEM PERMEASE PROTEIN LIVH"/>
    <property type="match status" value="1"/>
</dbReference>
<dbReference type="EMBL" id="JACOPP010000004">
    <property type="protein sequence ID" value="MBC5733074.1"/>
    <property type="molecule type" value="Genomic_DNA"/>
</dbReference>
<evidence type="ECO:0000313" key="10">
    <source>
        <dbReference type="EMBL" id="MBC5733074.1"/>
    </source>
</evidence>
<accession>A0A8J6JD79</accession>
<keyword evidence="2" id="KW-0813">Transport</keyword>
<dbReference type="Pfam" id="PF02653">
    <property type="entry name" value="BPD_transp_2"/>
    <property type="match status" value="1"/>
</dbReference>
<evidence type="ECO:0000256" key="7">
    <source>
        <dbReference type="ARBA" id="ARBA00023136"/>
    </source>
</evidence>
<evidence type="ECO:0000256" key="1">
    <source>
        <dbReference type="ARBA" id="ARBA00004651"/>
    </source>
</evidence>
<comment type="subcellular location">
    <subcellularLocation>
        <location evidence="1">Cell membrane</location>
        <topology evidence="1">Multi-pass membrane protein</topology>
    </subcellularLocation>
</comment>
<feature type="transmembrane region" description="Helical" evidence="9">
    <location>
        <begin position="38"/>
        <end position="54"/>
    </location>
</feature>
<keyword evidence="3" id="KW-1003">Cell membrane</keyword>
<keyword evidence="5" id="KW-0029">Amino-acid transport</keyword>
<feature type="transmembrane region" description="Helical" evidence="9">
    <location>
        <begin position="135"/>
        <end position="163"/>
    </location>
</feature>
<evidence type="ECO:0000313" key="11">
    <source>
        <dbReference type="Proteomes" id="UP000661435"/>
    </source>
</evidence>
<name>A0A8J6JD79_9FIRM</name>
<dbReference type="InterPro" id="IPR052157">
    <property type="entry name" value="BCAA_transport_permease"/>
</dbReference>
<evidence type="ECO:0000256" key="6">
    <source>
        <dbReference type="ARBA" id="ARBA00022989"/>
    </source>
</evidence>
<feature type="transmembrane region" description="Helical" evidence="9">
    <location>
        <begin position="95"/>
        <end position="115"/>
    </location>
</feature>
<dbReference type="GO" id="GO:0022857">
    <property type="term" value="F:transmembrane transporter activity"/>
    <property type="evidence" value="ECO:0007669"/>
    <property type="project" value="InterPro"/>
</dbReference>
<comment type="similarity">
    <text evidence="8">Belongs to the binding-protein-dependent transport system permease family. LivHM subfamily.</text>
</comment>
<evidence type="ECO:0000256" key="3">
    <source>
        <dbReference type="ARBA" id="ARBA00022475"/>
    </source>
</evidence>
<evidence type="ECO:0000256" key="2">
    <source>
        <dbReference type="ARBA" id="ARBA00022448"/>
    </source>
</evidence>
<keyword evidence="11" id="KW-1185">Reference proteome</keyword>
<gene>
    <name evidence="10" type="ORF">H8S57_04955</name>
</gene>
<dbReference type="PANTHER" id="PTHR11795:SF445">
    <property type="entry name" value="AMINO ACID ABC TRANSPORTER PERMEASE PROTEIN"/>
    <property type="match status" value="1"/>
</dbReference>
<keyword evidence="6 9" id="KW-1133">Transmembrane helix</keyword>
<sequence length="291" mass="30901">MESFIAQIIVGLATGGIYALLVLGMNLLVLVRNIVHHSYSHIVVLTMAMGWLTLTHTGNNIPLCIVVMLVSAIVFTIATEPLFRPLSVRGADLETVTLAMGIGIIITEFISKYINGGANFAFPDAMTGRQNTINIGLISFSAANIVTLVCCAVVAVALMWFLFKSKEGRAIRAMAQNLRVARMLGIPFGRTGVLGFGIAGLLAGIIAILCIMTLGAGSPALGDTFAVKAIILMLFAGMGNLKGGLLSALFMGVVEAMALAYLPGRWTEAVFYGVIMLVIIWKPNGLFGKQH</sequence>
<keyword evidence="7 9" id="KW-0472">Membrane</keyword>
<dbReference type="GO" id="GO:0005886">
    <property type="term" value="C:plasma membrane"/>
    <property type="evidence" value="ECO:0007669"/>
    <property type="project" value="UniProtKB-SubCell"/>
</dbReference>
<reference evidence="10" key="1">
    <citation type="submission" date="2020-08" db="EMBL/GenBank/DDBJ databases">
        <title>Genome public.</title>
        <authorList>
            <person name="Liu C."/>
            <person name="Sun Q."/>
        </authorList>
    </citation>
    <scope>NUCLEOTIDE SEQUENCE</scope>
    <source>
        <strain evidence="10">NSJ-51</strain>
    </source>
</reference>
<evidence type="ECO:0000256" key="5">
    <source>
        <dbReference type="ARBA" id="ARBA00022970"/>
    </source>
</evidence>
<dbReference type="RefSeq" id="WP_186906967.1">
    <property type="nucleotide sequence ID" value="NZ_JACOPP010000004.1"/>
</dbReference>
<feature type="transmembrane region" description="Helical" evidence="9">
    <location>
        <begin position="60"/>
        <end position="83"/>
    </location>
</feature>
<keyword evidence="4 9" id="KW-0812">Transmembrane</keyword>
<evidence type="ECO:0000256" key="4">
    <source>
        <dbReference type="ARBA" id="ARBA00022692"/>
    </source>
</evidence>
<evidence type="ECO:0000256" key="9">
    <source>
        <dbReference type="SAM" id="Phobius"/>
    </source>
</evidence>
<dbReference type="Proteomes" id="UP000661435">
    <property type="component" value="Unassembled WGS sequence"/>
</dbReference>
<dbReference type="GO" id="GO:0006865">
    <property type="term" value="P:amino acid transport"/>
    <property type="evidence" value="ECO:0007669"/>
    <property type="project" value="UniProtKB-KW"/>
</dbReference>
<dbReference type="InterPro" id="IPR001851">
    <property type="entry name" value="ABC_transp_permease"/>
</dbReference>
<protein>
    <submittedName>
        <fullName evidence="10">Branched-chain amino acid ABC transporter permease</fullName>
    </submittedName>
</protein>
<feature type="transmembrane region" description="Helical" evidence="9">
    <location>
        <begin position="269"/>
        <end position="287"/>
    </location>
</feature>
<organism evidence="10 11">
    <name type="scientific">Lawsonibacter hominis</name>
    <dbReference type="NCBI Taxonomy" id="2763053"/>
    <lineage>
        <taxon>Bacteria</taxon>
        <taxon>Bacillati</taxon>
        <taxon>Bacillota</taxon>
        <taxon>Clostridia</taxon>
        <taxon>Eubacteriales</taxon>
        <taxon>Oscillospiraceae</taxon>
        <taxon>Lawsonibacter</taxon>
    </lineage>
</organism>
<evidence type="ECO:0000256" key="8">
    <source>
        <dbReference type="ARBA" id="ARBA00037998"/>
    </source>
</evidence>
<feature type="transmembrane region" description="Helical" evidence="9">
    <location>
        <begin position="6"/>
        <end position="31"/>
    </location>
</feature>
<dbReference type="CDD" id="cd06582">
    <property type="entry name" value="TM_PBP1_LivH_like"/>
    <property type="match status" value="1"/>
</dbReference>
<proteinExistence type="inferred from homology"/>
<dbReference type="AlphaFoldDB" id="A0A8J6JD79"/>